<feature type="domain" description="HTH cro/C1-type" evidence="1">
    <location>
        <begin position="30"/>
        <end position="81"/>
    </location>
</feature>
<name>A0ABQ1RJE8_9MICO</name>
<organism evidence="2 3">
    <name type="scientific">Microbacterium murale</name>
    <dbReference type="NCBI Taxonomy" id="1081040"/>
    <lineage>
        <taxon>Bacteria</taxon>
        <taxon>Bacillati</taxon>
        <taxon>Actinomycetota</taxon>
        <taxon>Actinomycetes</taxon>
        <taxon>Micrococcales</taxon>
        <taxon>Microbacteriaceae</taxon>
        <taxon>Microbacterium</taxon>
    </lineage>
</organism>
<evidence type="ECO:0000313" key="2">
    <source>
        <dbReference type="EMBL" id="GGD68981.1"/>
    </source>
</evidence>
<proteinExistence type="predicted"/>
<gene>
    <name evidence="2" type="ORF">GCM10007269_10090</name>
</gene>
<dbReference type="SUPFAM" id="SSF47413">
    <property type="entry name" value="lambda repressor-like DNA-binding domains"/>
    <property type="match status" value="1"/>
</dbReference>
<dbReference type="GO" id="GO:0003677">
    <property type="term" value="F:DNA binding"/>
    <property type="evidence" value="ECO:0007669"/>
    <property type="project" value="UniProtKB-KW"/>
</dbReference>
<dbReference type="SMART" id="SM00530">
    <property type="entry name" value="HTH_XRE"/>
    <property type="match status" value="1"/>
</dbReference>
<keyword evidence="2" id="KW-0238">DNA-binding</keyword>
<sequence length="287" mass="32289">MDREALAVFLRRRREQLQPGDVGLSAGVRRRAPGLRREEVAQLALMSTDYYTRLEQQRGPQPSTQMLSSLARALRLTADERDYLYRAAGHAVPDRITPSDHVAPALQRVFDRLHDTPALIISTLGETLVQNALAAALLGDNLGRAGFERYEPYRWFIQPEQARAHYPEDDHARNSRAQVAGLRAAYGAMGPDSQAGMLVAELSRRSEEFRALWERHEVAQRFADHKTLLHPEVGPIEVDCQVLFTEDRGQALLVLTAAPRSEDEEKIRLLGVLGAQRFRADERAPRA</sequence>
<dbReference type="InterPro" id="IPR010982">
    <property type="entry name" value="Lambda_DNA-bd_dom_sf"/>
</dbReference>
<dbReference type="Gene3D" id="3.30.450.180">
    <property type="match status" value="1"/>
</dbReference>
<keyword evidence="3" id="KW-1185">Reference proteome</keyword>
<dbReference type="Pfam" id="PF17765">
    <property type="entry name" value="MLTR_LBD"/>
    <property type="match status" value="1"/>
</dbReference>
<dbReference type="CDD" id="cd00093">
    <property type="entry name" value="HTH_XRE"/>
    <property type="match status" value="1"/>
</dbReference>
<dbReference type="Pfam" id="PF13560">
    <property type="entry name" value="HTH_31"/>
    <property type="match status" value="1"/>
</dbReference>
<dbReference type="Gene3D" id="1.10.260.40">
    <property type="entry name" value="lambda repressor-like DNA-binding domains"/>
    <property type="match status" value="1"/>
</dbReference>
<accession>A0ABQ1RJE8</accession>
<comment type="caution">
    <text evidence="2">The sequence shown here is derived from an EMBL/GenBank/DDBJ whole genome shotgun (WGS) entry which is preliminary data.</text>
</comment>
<dbReference type="Proteomes" id="UP000629365">
    <property type="component" value="Unassembled WGS sequence"/>
</dbReference>
<evidence type="ECO:0000313" key="3">
    <source>
        <dbReference type="Proteomes" id="UP000629365"/>
    </source>
</evidence>
<dbReference type="EMBL" id="BMCM01000001">
    <property type="protein sequence ID" value="GGD68981.1"/>
    <property type="molecule type" value="Genomic_DNA"/>
</dbReference>
<reference evidence="3" key="1">
    <citation type="journal article" date="2019" name="Int. J. Syst. Evol. Microbiol.">
        <title>The Global Catalogue of Microorganisms (GCM) 10K type strain sequencing project: providing services to taxonomists for standard genome sequencing and annotation.</title>
        <authorList>
            <consortium name="The Broad Institute Genomics Platform"/>
            <consortium name="The Broad Institute Genome Sequencing Center for Infectious Disease"/>
            <person name="Wu L."/>
            <person name="Ma J."/>
        </authorList>
    </citation>
    <scope>NUCLEOTIDE SEQUENCE [LARGE SCALE GENOMIC DNA]</scope>
    <source>
        <strain evidence="3">CCM 7640</strain>
    </source>
</reference>
<dbReference type="InterPro" id="IPR041413">
    <property type="entry name" value="MLTR_LBD"/>
</dbReference>
<dbReference type="PANTHER" id="PTHR35010:SF2">
    <property type="entry name" value="BLL4672 PROTEIN"/>
    <property type="match status" value="1"/>
</dbReference>
<protein>
    <submittedName>
        <fullName evidence="2">DNA-binding protein</fullName>
    </submittedName>
</protein>
<dbReference type="PANTHER" id="PTHR35010">
    <property type="entry name" value="BLL4672 PROTEIN-RELATED"/>
    <property type="match status" value="1"/>
</dbReference>
<dbReference type="RefSeq" id="WP_188435439.1">
    <property type="nucleotide sequence ID" value="NZ_BMCM01000001.1"/>
</dbReference>
<evidence type="ECO:0000259" key="1">
    <source>
        <dbReference type="PROSITE" id="PS50943"/>
    </source>
</evidence>
<dbReference type="InterPro" id="IPR001387">
    <property type="entry name" value="Cro/C1-type_HTH"/>
</dbReference>
<dbReference type="PROSITE" id="PS50943">
    <property type="entry name" value="HTH_CROC1"/>
    <property type="match status" value="1"/>
</dbReference>